<feature type="region of interest" description="Disordered" evidence="1">
    <location>
        <begin position="511"/>
        <end position="551"/>
    </location>
</feature>
<keyword evidence="3" id="KW-1185">Reference proteome</keyword>
<dbReference type="Proteomes" id="UP001321473">
    <property type="component" value="Unassembled WGS sequence"/>
</dbReference>
<organism evidence="2 3">
    <name type="scientific">Amblyomma americanum</name>
    <name type="common">Lone star tick</name>
    <dbReference type="NCBI Taxonomy" id="6943"/>
    <lineage>
        <taxon>Eukaryota</taxon>
        <taxon>Metazoa</taxon>
        <taxon>Ecdysozoa</taxon>
        <taxon>Arthropoda</taxon>
        <taxon>Chelicerata</taxon>
        <taxon>Arachnida</taxon>
        <taxon>Acari</taxon>
        <taxon>Parasitiformes</taxon>
        <taxon>Ixodida</taxon>
        <taxon>Ixodoidea</taxon>
        <taxon>Ixodidae</taxon>
        <taxon>Amblyomminae</taxon>
        <taxon>Amblyomma</taxon>
    </lineage>
</organism>
<dbReference type="AlphaFoldDB" id="A0AAQ4F5M3"/>
<evidence type="ECO:0000313" key="3">
    <source>
        <dbReference type="Proteomes" id="UP001321473"/>
    </source>
</evidence>
<feature type="region of interest" description="Disordered" evidence="1">
    <location>
        <begin position="563"/>
        <end position="600"/>
    </location>
</feature>
<protein>
    <submittedName>
        <fullName evidence="2">Uncharacterized protein</fullName>
    </submittedName>
</protein>
<reference evidence="2 3" key="1">
    <citation type="journal article" date="2023" name="Arcadia Sci">
        <title>De novo assembly of a long-read Amblyomma americanum tick genome.</title>
        <authorList>
            <person name="Chou S."/>
            <person name="Poskanzer K.E."/>
            <person name="Rollins M."/>
            <person name="Thuy-Boun P.S."/>
        </authorList>
    </citation>
    <scope>NUCLEOTIDE SEQUENCE [LARGE SCALE GENOMIC DNA]</scope>
    <source>
        <strain evidence="2">F_SG_1</strain>
        <tissue evidence="2">Salivary glands</tissue>
    </source>
</reference>
<feature type="compositionally biased region" description="Polar residues" evidence="1">
    <location>
        <begin position="583"/>
        <end position="596"/>
    </location>
</feature>
<proteinExistence type="predicted"/>
<dbReference type="EMBL" id="JARKHS020006680">
    <property type="protein sequence ID" value="KAK8782430.1"/>
    <property type="molecule type" value="Genomic_DNA"/>
</dbReference>
<gene>
    <name evidence="2" type="ORF">V5799_016230</name>
</gene>
<evidence type="ECO:0000313" key="2">
    <source>
        <dbReference type="EMBL" id="KAK8782430.1"/>
    </source>
</evidence>
<feature type="compositionally biased region" description="Polar residues" evidence="1">
    <location>
        <begin position="563"/>
        <end position="576"/>
    </location>
</feature>
<evidence type="ECO:0000256" key="1">
    <source>
        <dbReference type="SAM" id="MobiDB-lite"/>
    </source>
</evidence>
<comment type="caution">
    <text evidence="2">The sequence shown here is derived from an EMBL/GenBank/DDBJ whole genome shotgun (WGS) entry which is preliminary data.</text>
</comment>
<name>A0AAQ4F5M3_AMBAM</name>
<accession>A0AAQ4F5M3</accession>
<sequence>MLSSRGCEPRRHRKCQQPRLLARLRAEDTPACLGVAVAKEDGSFGLPSGSSIGLVAANGNGGGLGQQHSEQLPCLRHVGVSRDYSHVYSAVCGHGSGGCLGRSSGLPSGSCIARCRRQWRGPRAAAQRAPAVPSLRGCEPGLPPRLLRSLQAWKRRVSWAAAPVSRQAHALLDVDGNGGGLGQQHSELLPCLRHVGVSRDYRPVYSAACRRGSGGCLGCPEVQRGTGAVQSLPFRRLHLRPRVSVVAMGDCVLQWNQPCKKCGASWKEAASVSRQAHALLDADGNGGGLGQQHRELLPCLRHVGVSRGTVLLPNSAVTTSGCVRGKGRLQHYSGRRAEAELPPVPHIRPVCKKRECPSDRVLRSSGHIARKAPHCQQGGHVQLCQRVVRVQQGRSVVHRPVRGGHQGVGGAAGHHVLCLEEELLHCCCIPVPAAAPVSHQAHALLDIGAIGRGLEQQPSQLLAAMPSSRGCEPRRRRTSQPPCLLRGLRAEEMRVPQGPFSAVSVLKHPQSEAAAVDAHRGPGGSTQGTEPAPPLSAPPQGSFPQGIQDGVCPTATQLLPATTSTNGAASCSTSNGHGDATASLPSTRTRAPSKNTPAADISSRRFTHLRGKIIGTAAMERDEEWQRVLDKMFFEELRDELDQCNLEGSRRAGH</sequence>